<accession>A0A0D7X7Y3</accession>
<dbReference type="EMBL" id="JTHP01000003">
    <property type="protein sequence ID" value="KJD47123.1"/>
    <property type="molecule type" value="Genomic_DNA"/>
</dbReference>
<dbReference type="PATRIC" id="fig|159743.3.peg.627"/>
<dbReference type="RefSeq" id="WP_044644710.1">
    <property type="nucleotide sequence ID" value="NZ_JTHP01000003.1"/>
</dbReference>
<evidence type="ECO:0000313" key="2">
    <source>
        <dbReference type="Proteomes" id="UP000032534"/>
    </source>
</evidence>
<dbReference type="AlphaFoldDB" id="A0A0D7X7Y3"/>
<comment type="caution">
    <text evidence="1">The sequence shown here is derived from an EMBL/GenBank/DDBJ whole genome shotgun (WGS) entry which is preliminary data.</text>
</comment>
<reference evidence="1 2" key="1">
    <citation type="submission" date="2014-11" db="EMBL/GenBank/DDBJ databases">
        <title>Draft Genome Sequences of Paenibacillus polymyxa NRRL B-30509 and Paenibacillus terrae NRRL B-30644, Strains from a Poultry Environment that Produce Tridecaptin A and Paenicidins.</title>
        <authorList>
            <person name="van Belkum M.J."/>
            <person name="Lohans C.T."/>
            <person name="Vederas J.C."/>
        </authorList>
    </citation>
    <scope>NUCLEOTIDE SEQUENCE [LARGE SCALE GENOMIC DNA]</scope>
    <source>
        <strain evidence="1 2">NRRL B-30644</strain>
    </source>
</reference>
<protein>
    <submittedName>
        <fullName evidence="1">Uncharacterized protein</fullName>
    </submittedName>
</protein>
<evidence type="ECO:0000313" key="1">
    <source>
        <dbReference type="EMBL" id="KJD47123.1"/>
    </source>
</evidence>
<dbReference type="OrthoDB" id="2914191at2"/>
<organism evidence="1 2">
    <name type="scientific">Paenibacillus terrae</name>
    <dbReference type="NCBI Taxonomy" id="159743"/>
    <lineage>
        <taxon>Bacteria</taxon>
        <taxon>Bacillati</taxon>
        <taxon>Bacillota</taxon>
        <taxon>Bacilli</taxon>
        <taxon>Bacillales</taxon>
        <taxon>Paenibacillaceae</taxon>
        <taxon>Paenibacillus</taxon>
    </lineage>
</organism>
<name>A0A0D7X7Y3_9BACL</name>
<dbReference type="Proteomes" id="UP000032534">
    <property type="component" value="Unassembled WGS sequence"/>
</dbReference>
<keyword evidence="2" id="KW-1185">Reference proteome</keyword>
<gene>
    <name evidence="1" type="ORF">QD47_02925</name>
</gene>
<sequence length="268" mass="30979">MDKNFEIKQKLNELDDCMMQMISAFEDLKADRKFTVSQSGLIRTSKEAVELMTDVSYRIPKIKTTSAIIYLNNMGNKVNQYERVFRKASNEAKRICTYIRDNLDEVTKQVKNDFENKKAMMLEIDSSLKEAFEKNYPSLQHYIIFFDMHPLTKDEFLGLFSFNRDKDRDDWSRLNYKGTIEAIEDLPDVIDGSAFLDFAATDSVLLNDSAVSGYLMHECIKLMKQQGFDVLDMVQEIIGKPLPSFTSTVDEFGNITDMKMNKPNLKLV</sequence>
<proteinExistence type="predicted"/>